<dbReference type="OrthoDB" id="70730at2"/>
<sequence>MIEFDMRALTDALVKLEGVCDETPQIAAQARAEALGHMIIGSEANIYQTPKGKYVRTGHYRQGLDARSRSTKNTATVTVRNDVDYAAAIEGGRDGLSFAMLQVMAMMRQNPHEPFTLGRSGVNWTIAGPIVIGAQVFAARRMQELFAEKVRAALR</sequence>
<dbReference type="STRING" id="1476583.DEIPH_ctg052orf0013"/>
<dbReference type="AlphaFoldDB" id="A0A016QMN5"/>
<dbReference type="RefSeq" id="WP_034359320.1">
    <property type="nucleotide sequence ID" value="NZ_JHAC01000050.1"/>
</dbReference>
<dbReference type="Proteomes" id="UP000020492">
    <property type="component" value="Unassembled WGS sequence"/>
</dbReference>
<dbReference type="PATRIC" id="fig|1476583.3.peg.2878"/>
<comment type="caution">
    <text evidence="1">The sequence shown here is derived from an EMBL/GenBank/DDBJ whole genome shotgun (WGS) entry which is preliminary data.</text>
</comment>
<accession>A0A016QMN5</accession>
<dbReference type="EMBL" id="JHAC01000050">
    <property type="protein sequence ID" value="EYB67019.1"/>
    <property type="molecule type" value="Genomic_DNA"/>
</dbReference>
<evidence type="ECO:0008006" key="3">
    <source>
        <dbReference type="Google" id="ProtNLM"/>
    </source>
</evidence>
<gene>
    <name evidence="1" type="ORF">DEIPH_ctg052orf0013</name>
</gene>
<reference evidence="1 2" key="1">
    <citation type="submission" date="2014-03" db="EMBL/GenBank/DDBJ databases">
        <title>Draft genome sequence of Deinococcus phoenicis 1P10ME.</title>
        <authorList>
            <person name="Stepanov V.G."/>
            <person name="Vaishampayan P."/>
            <person name="Venkateswaran K."/>
            <person name="Fox G.E."/>
        </authorList>
    </citation>
    <scope>NUCLEOTIDE SEQUENCE [LARGE SCALE GENOMIC DNA]</scope>
    <source>
        <strain evidence="1 2">1P10ME</strain>
    </source>
</reference>
<name>A0A016QMN5_9DEIO</name>
<proteinExistence type="predicted"/>
<evidence type="ECO:0000313" key="1">
    <source>
        <dbReference type="EMBL" id="EYB67019.1"/>
    </source>
</evidence>
<keyword evidence="2" id="KW-1185">Reference proteome</keyword>
<organism evidence="1 2">
    <name type="scientific">Deinococcus phoenicis</name>
    <dbReference type="NCBI Taxonomy" id="1476583"/>
    <lineage>
        <taxon>Bacteria</taxon>
        <taxon>Thermotogati</taxon>
        <taxon>Deinococcota</taxon>
        <taxon>Deinococci</taxon>
        <taxon>Deinococcales</taxon>
        <taxon>Deinococcaceae</taxon>
        <taxon>Deinococcus</taxon>
    </lineage>
</organism>
<evidence type="ECO:0000313" key="2">
    <source>
        <dbReference type="Proteomes" id="UP000020492"/>
    </source>
</evidence>
<protein>
    <recommendedName>
        <fullName evidence="3">HK97 gp10 family phage protein</fullName>
    </recommendedName>
</protein>